<evidence type="ECO:0000313" key="1">
    <source>
        <dbReference type="EMBL" id="CAJ2652774.1"/>
    </source>
</evidence>
<name>A0ACB0K609_TRIPR</name>
<accession>A0ACB0K609</accession>
<gene>
    <name evidence="1" type="ORF">MILVUS5_LOCUS20209</name>
</gene>
<reference evidence="1" key="1">
    <citation type="submission" date="2023-10" db="EMBL/GenBank/DDBJ databases">
        <authorList>
            <person name="Rodriguez Cubillos JULIANA M."/>
            <person name="De Vega J."/>
        </authorList>
    </citation>
    <scope>NUCLEOTIDE SEQUENCE</scope>
</reference>
<protein>
    <submittedName>
        <fullName evidence="1">Uncharacterized protein</fullName>
    </submittedName>
</protein>
<keyword evidence="2" id="KW-1185">Reference proteome</keyword>
<comment type="caution">
    <text evidence="1">The sequence shown here is derived from an EMBL/GenBank/DDBJ whole genome shotgun (WGS) entry which is preliminary data.</text>
</comment>
<sequence>MEVYSFQKTYNFTEIGGVLMDRLNSNAANPSIHFFFVTSPTCSSFFTINTFAYKQLLCFFLFITQCVAMERKRDSIPSTRARKRGKTGKEKVDGVESQELGTSFADLPFPIITDILVRLPIKSVLICKSVCKTWNTMISDPQFPNLYFELSPELSPYDFLILTSDRRDED</sequence>
<dbReference type="Proteomes" id="UP001177021">
    <property type="component" value="Unassembled WGS sequence"/>
</dbReference>
<proteinExistence type="predicted"/>
<organism evidence="1 2">
    <name type="scientific">Trifolium pratense</name>
    <name type="common">Red clover</name>
    <dbReference type="NCBI Taxonomy" id="57577"/>
    <lineage>
        <taxon>Eukaryota</taxon>
        <taxon>Viridiplantae</taxon>
        <taxon>Streptophyta</taxon>
        <taxon>Embryophyta</taxon>
        <taxon>Tracheophyta</taxon>
        <taxon>Spermatophyta</taxon>
        <taxon>Magnoliopsida</taxon>
        <taxon>eudicotyledons</taxon>
        <taxon>Gunneridae</taxon>
        <taxon>Pentapetalae</taxon>
        <taxon>rosids</taxon>
        <taxon>fabids</taxon>
        <taxon>Fabales</taxon>
        <taxon>Fabaceae</taxon>
        <taxon>Papilionoideae</taxon>
        <taxon>50 kb inversion clade</taxon>
        <taxon>NPAAA clade</taxon>
        <taxon>Hologalegina</taxon>
        <taxon>IRL clade</taxon>
        <taxon>Trifolieae</taxon>
        <taxon>Trifolium</taxon>
    </lineage>
</organism>
<evidence type="ECO:0000313" key="2">
    <source>
        <dbReference type="Proteomes" id="UP001177021"/>
    </source>
</evidence>
<dbReference type="EMBL" id="CASHSV030000206">
    <property type="protein sequence ID" value="CAJ2652774.1"/>
    <property type="molecule type" value="Genomic_DNA"/>
</dbReference>